<dbReference type="InterPro" id="IPR001119">
    <property type="entry name" value="SLH_dom"/>
</dbReference>
<comment type="caution">
    <text evidence="2">The sequence shown here is derived from an EMBL/GenBank/DDBJ whole genome shotgun (WGS) entry which is preliminary data.</text>
</comment>
<feature type="domain" description="SLH" evidence="1">
    <location>
        <begin position="178"/>
        <end position="241"/>
    </location>
</feature>
<dbReference type="AlphaFoldDB" id="A0A388TF67"/>
<reference evidence="2 3" key="1">
    <citation type="journal article" date="2019" name="ISME J.">
        <title>Genome analyses of uncultured TG2/ZB3 bacteria in 'Margulisbacteria' specifically attached to ectosymbiotic spirochetes of protists in the termite gut.</title>
        <authorList>
            <person name="Utami Y.D."/>
            <person name="Kuwahara H."/>
            <person name="Igai K."/>
            <person name="Murakami T."/>
            <person name="Sugaya K."/>
            <person name="Morikawa T."/>
            <person name="Nagura Y."/>
            <person name="Yuki M."/>
            <person name="Deevong P."/>
            <person name="Inoue T."/>
            <person name="Kihara K."/>
            <person name="Lo N."/>
            <person name="Yamada A."/>
            <person name="Ohkuma M."/>
            <person name="Hongoh Y."/>
        </authorList>
    </citation>
    <scope>NUCLEOTIDE SEQUENCE [LARGE SCALE GENOMIC DNA]</scope>
    <source>
        <strain evidence="2">NkOx7-02</strain>
    </source>
</reference>
<accession>A0A388TF67</accession>
<proteinExistence type="predicted"/>
<gene>
    <name evidence="2" type="ORF">NO2_0338</name>
</gene>
<dbReference type="Proteomes" id="UP000275925">
    <property type="component" value="Unassembled WGS sequence"/>
</dbReference>
<evidence type="ECO:0000259" key="1">
    <source>
        <dbReference type="PROSITE" id="PS51272"/>
    </source>
</evidence>
<sequence>MRFFRLLSGILLWGLLSAYSSGENQAFILLSPAEVVVTGNAAAATTLVVKGAVPSVSENPGTELVTFNLTTGAELLCLDGVIFLSEASTPNGGKYSGEKIRQAELRIGLNDVTVGWPGASPLYQLKILRLPLFNDLAKVDERGSILALAALGALPGDLPHAYNPRRLVRRQELAAAILHLQGFAAPALRGVLDEIDLLANQGVIVGYPDGLLRANADLTKGELALTLARLLDLPLRAARTQSIVNREHWADPAIGALVRSGLYVQSDFVPRDGGVTKAHLAELLARLPQVSERIRALADYQDVSLPLPSGGGHVQPDTARDLRLFGEIIYSQ</sequence>
<dbReference type="EMBL" id="BGZO01000006">
    <property type="protein sequence ID" value="GBR75688.1"/>
    <property type="molecule type" value="Genomic_DNA"/>
</dbReference>
<protein>
    <recommendedName>
        <fullName evidence="1">SLH domain-containing protein</fullName>
    </recommendedName>
</protein>
<name>A0A388TF67_9BACT</name>
<keyword evidence="3" id="KW-1185">Reference proteome</keyword>
<organism evidence="2 3">
    <name type="scientific">Candidatus Termititenax persephonae</name>
    <dbReference type="NCBI Taxonomy" id="2218525"/>
    <lineage>
        <taxon>Bacteria</taxon>
        <taxon>Bacillati</taxon>
        <taxon>Candidatus Margulisiibacteriota</taxon>
        <taxon>Candidatus Termititenacia</taxon>
        <taxon>Candidatus Termititenacales</taxon>
        <taxon>Candidatus Termititenacaceae</taxon>
        <taxon>Candidatus Termititenax</taxon>
    </lineage>
</organism>
<dbReference type="PROSITE" id="PS51272">
    <property type="entry name" value="SLH"/>
    <property type="match status" value="1"/>
</dbReference>
<evidence type="ECO:0000313" key="3">
    <source>
        <dbReference type="Proteomes" id="UP000275925"/>
    </source>
</evidence>
<evidence type="ECO:0000313" key="2">
    <source>
        <dbReference type="EMBL" id="GBR75688.1"/>
    </source>
</evidence>
<dbReference type="Pfam" id="PF00395">
    <property type="entry name" value="SLH"/>
    <property type="match status" value="1"/>
</dbReference>